<name>A0ABT1X790_9PROT</name>
<proteinExistence type="inferred from homology"/>
<comment type="similarity">
    <text evidence="1">Belongs to the UPF0065 (bug) family.</text>
</comment>
<dbReference type="PIRSF" id="PIRSF017082">
    <property type="entry name" value="YflP"/>
    <property type="match status" value="1"/>
</dbReference>
<dbReference type="Pfam" id="PF03401">
    <property type="entry name" value="TctC"/>
    <property type="match status" value="1"/>
</dbReference>
<comment type="caution">
    <text evidence="3">The sequence shown here is derived from an EMBL/GenBank/DDBJ whole genome shotgun (WGS) entry which is preliminary data.</text>
</comment>
<dbReference type="EMBL" id="JANJOU010000010">
    <property type="protein sequence ID" value="MCR0983268.1"/>
    <property type="molecule type" value="Genomic_DNA"/>
</dbReference>
<evidence type="ECO:0000256" key="2">
    <source>
        <dbReference type="SAM" id="SignalP"/>
    </source>
</evidence>
<dbReference type="InterPro" id="IPR005064">
    <property type="entry name" value="BUG"/>
</dbReference>
<dbReference type="RefSeq" id="WP_257716932.1">
    <property type="nucleotide sequence ID" value="NZ_JANJOU010000010.1"/>
</dbReference>
<dbReference type="Gene3D" id="3.40.190.150">
    <property type="entry name" value="Bordetella uptake gene, domain 1"/>
    <property type="match status" value="1"/>
</dbReference>
<dbReference type="Proteomes" id="UP001524642">
    <property type="component" value="Unassembled WGS sequence"/>
</dbReference>
<evidence type="ECO:0000313" key="3">
    <source>
        <dbReference type="EMBL" id="MCR0983268.1"/>
    </source>
</evidence>
<feature type="signal peptide" evidence="2">
    <location>
        <begin position="1"/>
        <end position="23"/>
    </location>
</feature>
<dbReference type="CDD" id="cd07012">
    <property type="entry name" value="PBP2_Bug_TTT"/>
    <property type="match status" value="1"/>
</dbReference>
<protein>
    <submittedName>
        <fullName evidence="3">Tripartite tricarboxylate transporter substrate binding protein</fullName>
    </submittedName>
</protein>
<keyword evidence="4" id="KW-1185">Reference proteome</keyword>
<dbReference type="SUPFAM" id="SSF53850">
    <property type="entry name" value="Periplasmic binding protein-like II"/>
    <property type="match status" value="1"/>
</dbReference>
<accession>A0ABT1X790</accession>
<dbReference type="Gene3D" id="3.40.190.10">
    <property type="entry name" value="Periplasmic binding protein-like II"/>
    <property type="match status" value="1"/>
</dbReference>
<keyword evidence="2" id="KW-0732">Signal</keyword>
<evidence type="ECO:0000256" key="1">
    <source>
        <dbReference type="ARBA" id="ARBA00006987"/>
    </source>
</evidence>
<dbReference type="PANTHER" id="PTHR42928">
    <property type="entry name" value="TRICARBOXYLATE-BINDING PROTEIN"/>
    <property type="match status" value="1"/>
</dbReference>
<sequence length="320" mass="33787">MRLPRRALGAAALLPLLPVVARAQRRTVRLVVPAAPGGAIDVIGRIYATRLGDVLDQTWVVENRSGANNTLGAAEVARSAPDGTTLLVNADIHIMARRVMRAVPYDPIADFTPVARLATAPMVLVGNPRTTPEGGVAALVAAMKAQPDKFPFANSALGSMGHLATESFKRESGTEALIVSYRGTAPALTDVLSGNTALMVAPLGSALPHIEAGRLRAFAIMGAKRSDRAPNIPTTAEQGMPGLDFTLWYAVWGPKGLPAAEADRLNAAIQTLSRDPDIRARIADQGAEPVAEDRAAFARFIDTESERNSRIAQVAGIQPE</sequence>
<organism evidence="3 4">
    <name type="scientific">Roseomonas populi</name>
    <dbReference type="NCBI Taxonomy" id="3121582"/>
    <lineage>
        <taxon>Bacteria</taxon>
        <taxon>Pseudomonadati</taxon>
        <taxon>Pseudomonadota</taxon>
        <taxon>Alphaproteobacteria</taxon>
        <taxon>Acetobacterales</taxon>
        <taxon>Roseomonadaceae</taxon>
        <taxon>Roseomonas</taxon>
    </lineage>
</organism>
<dbReference type="InterPro" id="IPR042100">
    <property type="entry name" value="Bug_dom1"/>
</dbReference>
<feature type="chain" id="PRO_5045131074" evidence="2">
    <location>
        <begin position="24"/>
        <end position="320"/>
    </location>
</feature>
<evidence type="ECO:0000313" key="4">
    <source>
        <dbReference type="Proteomes" id="UP001524642"/>
    </source>
</evidence>
<reference evidence="3 4" key="1">
    <citation type="submission" date="2022-06" db="EMBL/GenBank/DDBJ databases">
        <title>Roseomonas CN29.</title>
        <authorList>
            <person name="Cheng Y."/>
            <person name="He X."/>
        </authorList>
    </citation>
    <scope>NUCLEOTIDE SEQUENCE [LARGE SCALE GENOMIC DNA]</scope>
    <source>
        <strain evidence="3 4">CN29</strain>
    </source>
</reference>
<dbReference type="PANTHER" id="PTHR42928:SF5">
    <property type="entry name" value="BLR1237 PROTEIN"/>
    <property type="match status" value="1"/>
</dbReference>
<gene>
    <name evidence="3" type="ORF">NRP21_14525</name>
</gene>